<comment type="caution">
    <text evidence="1">The sequence shown here is derived from an EMBL/GenBank/DDBJ whole genome shotgun (WGS) entry which is preliminary data.</text>
</comment>
<proteinExistence type="predicted"/>
<keyword evidence="2" id="KW-1185">Reference proteome</keyword>
<evidence type="ECO:0000313" key="1">
    <source>
        <dbReference type="EMBL" id="GFR82528.1"/>
    </source>
</evidence>
<dbReference type="Proteomes" id="UP000762676">
    <property type="component" value="Unassembled WGS sequence"/>
</dbReference>
<organism evidence="1 2">
    <name type="scientific">Elysia marginata</name>
    <dbReference type="NCBI Taxonomy" id="1093978"/>
    <lineage>
        <taxon>Eukaryota</taxon>
        <taxon>Metazoa</taxon>
        <taxon>Spiralia</taxon>
        <taxon>Lophotrochozoa</taxon>
        <taxon>Mollusca</taxon>
        <taxon>Gastropoda</taxon>
        <taxon>Heterobranchia</taxon>
        <taxon>Euthyneura</taxon>
        <taxon>Panpulmonata</taxon>
        <taxon>Sacoglossa</taxon>
        <taxon>Placobranchoidea</taxon>
        <taxon>Plakobranchidae</taxon>
        <taxon>Elysia</taxon>
    </lineage>
</organism>
<gene>
    <name evidence="1" type="ORF">ElyMa_004100600</name>
</gene>
<accession>A0AAV4GAC6</accession>
<evidence type="ECO:0000313" key="2">
    <source>
        <dbReference type="Proteomes" id="UP000762676"/>
    </source>
</evidence>
<protein>
    <submittedName>
        <fullName evidence="1">Uncharacterized protein</fullName>
    </submittedName>
</protein>
<name>A0AAV4GAC6_9GAST</name>
<dbReference type="EMBL" id="BMAT01008337">
    <property type="protein sequence ID" value="GFR82528.1"/>
    <property type="molecule type" value="Genomic_DNA"/>
</dbReference>
<reference evidence="1 2" key="1">
    <citation type="journal article" date="2021" name="Elife">
        <title>Chloroplast acquisition without the gene transfer in kleptoplastic sea slugs, Plakobranchus ocellatus.</title>
        <authorList>
            <person name="Maeda T."/>
            <person name="Takahashi S."/>
            <person name="Yoshida T."/>
            <person name="Shimamura S."/>
            <person name="Takaki Y."/>
            <person name="Nagai Y."/>
            <person name="Toyoda A."/>
            <person name="Suzuki Y."/>
            <person name="Arimoto A."/>
            <person name="Ishii H."/>
            <person name="Satoh N."/>
            <person name="Nishiyama T."/>
            <person name="Hasebe M."/>
            <person name="Maruyama T."/>
            <person name="Minagawa J."/>
            <person name="Obokata J."/>
            <person name="Shigenobu S."/>
        </authorList>
    </citation>
    <scope>NUCLEOTIDE SEQUENCE [LARGE SCALE GENOMIC DNA]</scope>
</reference>
<dbReference type="AlphaFoldDB" id="A0AAV4GAC6"/>
<sequence length="94" mass="10770">MSYDEEVAVTLKRQYNEEKDKESITMVRLASSIRNDMFATSLSITGLFDHEIQIQFVPQRSLILVNMIINGSNTKDLAKNHPASHSQFLQSHNF</sequence>